<keyword evidence="4" id="KW-0472">Membrane</keyword>
<evidence type="ECO:0000313" key="7">
    <source>
        <dbReference type="Proteomes" id="UP001176806"/>
    </source>
</evidence>
<dbReference type="InterPro" id="IPR018060">
    <property type="entry name" value="HTH_AraC"/>
</dbReference>
<dbReference type="PANTHER" id="PTHR43280">
    <property type="entry name" value="ARAC-FAMILY TRANSCRIPTIONAL REGULATOR"/>
    <property type="match status" value="1"/>
</dbReference>
<dbReference type="SUPFAM" id="SSF46689">
    <property type="entry name" value="Homeodomain-like"/>
    <property type="match status" value="1"/>
</dbReference>
<dbReference type="PANTHER" id="PTHR43280:SF2">
    <property type="entry name" value="HTH-TYPE TRANSCRIPTIONAL REGULATOR EXSA"/>
    <property type="match status" value="1"/>
</dbReference>
<sequence length="324" mass="37645">MTLILILFIIPFSFSFTFKYSKVLFISASTLILIASLFNSIILFKEDYKHSETRHHRSIILLGGLALLILASIPISLLILNEDVFTEILLFNIGFIILLSLFLKQQSYINKNQSDLLLEYFNENTSHKFNSEKINYFSDLYALNSNEKSVIKMLLEGYSNEVISSELNIPEELLVKKSITAIHRKTKTKDNEDLLKLFFINKKTTKTDQNDFSNKILKCLEGFEKRKDFLDSNLNMSNMAKKMNTNPKYLSKTINEHKCLNFNNYINKLRIEHTIFLLNEEPKYKNYSINYLAKEVGFNYSGVFSKAFKNFTGTCPSEYIKNLP</sequence>
<evidence type="ECO:0000256" key="4">
    <source>
        <dbReference type="SAM" id="Phobius"/>
    </source>
</evidence>
<dbReference type="InterPro" id="IPR009057">
    <property type="entry name" value="Homeodomain-like_sf"/>
</dbReference>
<dbReference type="InterPro" id="IPR016032">
    <property type="entry name" value="Sig_transdc_resp-reg_C-effctor"/>
</dbReference>
<keyword evidence="7" id="KW-1185">Reference proteome</keyword>
<protein>
    <submittedName>
        <fullName evidence="6">Helix-turn-helix domain-containing protein</fullName>
    </submittedName>
</protein>
<keyword evidence="1" id="KW-0805">Transcription regulation</keyword>
<dbReference type="PROSITE" id="PS01124">
    <property type="entry name" value="HTH_ARAC_FAMILY_2"/>
    <property type="match status" value="1"/>
</dbReference>
<evidence type="ECO:0000256" key="2">
    <source>
        <dbReference type="ARBA" id="ARBA00023125"/>
    </source>
</evidence>
<reference evidence="6" key="1">
    <citation type="submission" date="2023-07" db="EMBL/GenBank/DDBJ databases">
        <title>Two novel species in the genus Flavivirga.</title>
        <authorList>
            <person name="Kwon K."/>
        </authorList>
    </citation>
    <scope>NUCLEOTIDE SEQUENCE</scope>
    <source>
        <strain evidence="6">KACC 14158</strain>
    </source>
</reference>
<evidence type="ECO:0000256" key="1">
    <source>
        <dbReference type="ARBA" id="ARBA00023015"/>
    </source>
</evidence>
<keyword evidence="4" id="KW-1133">Transmembrane helix</keyword>
<feature type="transmembrane region" description="Helical" evidence="4">
    <location>
        <begin position="85"/>
        <end position="103"/>
    </location>
</feature>
<evidence type="ECO:0000256" key="3">
    <source>
        <dbReference type="ARBA" id="ARBA00023163"/>
    </source>
</evidence>
<feature type="domain" description="HTH araC/xylS-type" evidence="5">
    <location>
        <begin position="214"/>
        <end position="322"/>
    </location>
</feature>
<dbReference type="RefSeq" id="WP_303301562.1">
    <property type="nucleotide sequence ID" value="NZ_BAABDA010000050.1"/>
</dbReference>
<dbReference type="SMART" id="SM00342">
    <property type="entry name" value="HTH_ARAC"/>
    <property type="match status" value="1"/>
</dbReference>
<dbReference type="Gene3D" id="1.10.10.10">
    <property type="entry name" value="Winged helix-like DNA-binding domain superfamily/Winged helix DNA-binding domain"/>
    <property type="match status" value="1"/>
</dbReference>
<dbReference type="InterPro" id="IPR036388">
    <property type="entry name" value="WH-like_DNA-bd_sf"/>
</dbReference>
<dbReference type="EMBL" id="JAUOEL010000003">
    <property type="protein sequence ID" value="MDO5974421.1"/>
    <property type="molecule type" value="Genomic_DNA"/>
</dbReference>
<gene>
    <name evidence="6" type="ORF">Q4Q40_09515</name>
</gene>
<keyword evidence="2" id="KW-0238">DNA-binding</keyword>
<organism evidence="6 7">
    <name type="scientific">Flavivirga jejuensis</name>
    <dbReference type="NCBI Taxonomy" id="870487"/>
    <lineage>
        <taxon>Bacteria</taxon>
        <taxon>Pseudomonadati</taxon>
        <taxon>Bacteroidota</taxon>
        <taxon>Flavobacteriia</taxon>
        <taxon>Flavobacteriales</taxon>
        <taxon>Flavobacteriaceae</taxon>
        <taxon>Flavivirga</taxon>
    </lineage>
</organism>
<accession>A0ABT8WMQ2</accession>
<feature type="transmembrane region" description="Helical" evidence="4">
    <location>
        <begin position="25"/>
        <end position="44"/>
    </location>
</feature>
<dbReference type="Proteomes" id="UP001176806">
    <property type="component" value="Unassembled WGS sequence"/>
</dbReference>
<evidence type="ECO:0000259" key="5">
    <source>
        <dbReference type="PROSITE" id="PS01124"/>
    </source>
</evidence>
<dbReference type="Pfam" id="PF12833">
    <property type="entry name" value="HTH_18"/>
    <property type="match status" value="1"/>
</dbReference>
<comment type="caution">
    <text evidence="6">The sequence shown here is derived from an EMBL/GenBank/DDBJ whole genome shotgun (WGS) entry which is preliminary data.</text>
</comment>
<keyword evidence="4" id="KW-0812">Transmembrane</keyword>
<dbReference type="SUPFAM" id="SSF46894">
    <property type="entry name" value="C-terminal effector domain of the bipartite response regulators"/>
    <property type="match status" value="1"/>
</dbReference>
<proteinExistence type="predicted"/>
<name>A0ABT8WMQ2_9FLAO</name>
<keyword evidence="3" id="KW-0804">Transcription</keyword>
<evidence type="ECO:0000313" key="6">
    <source>
        <dbReference type="EMBL" id="MDO5974421.1"/>
    </source>
</evidence>
<feature type="transmembrane region" description="Helical" evidence="4">
    <location>
        <begin position="56"/>
        <end position="79"/>
    </location>
</feature>
<dbReference type="Gene3D" id="1.10.10.60">
    <property type="entry name" value="Homeodomain-like"/>
    <property type="match status" value="2"/>
</dbReference>